<name>A0A813JZE9_POLGL</name>
<dbReference type="InterPro" id="IPR011990">
    <property type="entry name" value="TPR-like_helical_dom_sf"/>
</dbReference>
<dbReference type="InterPro" id="IPR002885">
    <property type="entry name" value="PPR_rpt"/>
</dbReference>
<organism evidence="1 2">
    <name type="scientific">Polarella glacialis</name>
    <name type="common">Dinoflagellate</name>
    <dbReference type="NCBI Taxonomy" id="89957"/>
    <lineage>
        <taxon>Eukaryota</taxon>
        <taxon>Sar</taxon>
        <taxon>Alveolata</taxon>
        <taxon>Dinophyceae</taxon>
        <taxon>Suessiales</taxon>
        <taxon>Suessiaceae</taxon>
        <taxon>Polarella</taxon>
    </lineage>
</organism>
<accession>A0A813JZE9</accession>
<feature type="non-terminal residue" evidence="1">
    <location>
        <position position="82"/>
    </location>
</feature>
<dbReference type="AlphaFoldDB" id="A0A813JZE9"/>
<evidence type="ECO:0008006" key="3">
    <source>
        <dbReference type="Google" id="ProtNLM"/>
    </source>
</evidence>
<reference evidence="1" key="1">
    <citation type="submission" date="2021-02" db="EMBL/GenBank/DDBJ databases">
        <authorList>
            <person name="Dougan E. K."/>
            <person name="Rhodes N."/>
            <person name="Thang M."/>
            <person name="Chan C."/>
        </authorList>
    </citation>
    <scope>NUCLEOTIDE SEQUENCE</scope>
</reference>
<dbReference type="Proteomes" id="UP000626109">
    <property type="component" value="Unassembled WGS sequence"/>
</dbReference>
<sequence length="82" mass="9171">RRPSSATDRRMELGDLTRAMGDFRRKGRWKEAVSALDDMWLKGLKPDAVAYSAALGACQRSHHWSCAVSLLGAMRHRSVEAD</sequence>
<evidence type="ECO:0000313" key="1">
    <source>
        <dbReference type="EMBL" id="CAE8688518.1"/>
    </source>
</evidence>
<evidence type="ECO:0000313" key="2">
    <source>
        <dbReference type="Proteomes" id="UP000626109"/>
    </source>
</evidence>
<proteinExistence type="predicted"/>
<dbReference type="NCBIfam" id="TIGR00756">
    <property type="entry name" value="PPR"/>
    <property type="match status" value="1"/>
</dbReference>
<dbReference type="Gene3D" id="1.25.40.10">
    <property type="entry name" value="Tetratricopeptide repeat domain"/>
    <property type="match status" value="1"/>
</dbReference>
<comment type="caution">
    <text evidence="1">The sequence shown here is derived from an EMBL/GenBank/DDBJ whole genome shotgun (WGS) entry which is preliminary data.</text>
</comment>
<protein>
    <recommendedName>
        <fullName evidence="3">Pentatricopeptide repeat-containing protein</fullName>
    </recommendedName>
</protein>
<feature type="non-terminal residue" evidence="1">
    <location>
        <position position="1"/>
    </location>
</feature>
<dbReference type="EMBL" id="CAJNNW010026904">
    <property type="protein sequence ID" value="CAE8688518.1"/>
    <property type="molecule type" value="Genomic_DNA"/>
</dbReference>
<gene>
    <name evidence="1" type="ORF">PGLA2088_LOCUS25958</name>
</gene>